<organism evidence="5">
    <name type="scientific">Harpegnathos saltator</name>
    <name type="common">Jerdon's jumping ant</name>
    <dbReference type="NCBI Taxonomy" id="610380"/>
    <lineage>
        <taxon>Eukaryota</taxon>
        <taxon>Metazoa</taxon>
        <taxon>Ecdysozoa</taxon>
        <taxon>Arthropoda</taxon>
        <taxon>Hexapoda</taxon>
        <taxon>Insecta</taxon>
        <taxon>Pterygota</taxon>
        <taxon>Neoptera</taxon>
        <taxon>Endopterygota</taxon>
        <taxon>Hymenoptera</taxon>
        <taxon>Apocrita</taxon>
        <taxon>Aculeata</taxon>
        <taxon>Formicoidea</taxon>
        <taxon>Formicidae</taxon>
        <taxon>Ponerinae</taxon>
        <taxon>Ponerini</taxon>
        <taxon>Harpegnathos</taxon>
    </lineage>
</organism>
<dbReference type="OMA" id="FATLWWY"/>
<dbReference type="SUPFAM" id="SSF57667">
    <property type="entry name" value="beta-beta-alpha zinc fingers"/>
    <property type="match status" value="1"/>
</dbReference>
<accession>E2BQ74</accession>
<feature type="compositionally biased region" description="Low complexity" evidence="2">
    <location>
        <begin position="166"/>
        <end position="175"/>
    </location>
</feature>
<feature type="compositionally biased region" description="Low complexity" evidence="2">
    <location>
        <begin position="285"/>
        <end position="294"/>
    </location>
</feature>
<keyword evidence="1" id="KW-0479">Metal-binding</keyword>
<keyword evidence="1" id="KW-0863">Zinc-finger</keyword>
<evidence type="ECO:0000313" key="4">
    <source>
        <dbReference type="EMBL" id="EFN82128.1"/>
    </source>
</evidence>
<evidence type="ECO:0000256" key="1">
    <source>
        <dbReference type="PROSITE-ProRule" id="PRU00042"/>
    </source>
</evidence>
<dbReference type="Gene3D" id="3.30.160.60">
    <property type="entry name" value="Classic Zinc Finger"/>
    <property type="match status" value="1"/>
</dbReference>
<dbReference type="SMART" id="SM00355">
    <property type="entry name" value="ZnF_C2H2"/>
    <property type="match status" value="2"/>
</dbReference>
<feature type="region of interest" description="Disordered" evidence="2">
    <location>
        <begin position="120"/>
        <end position="214"/>
    </location>
</feature>
<evidence type="ECO:0000256" key="2">
    <source>
        <dbReference type="SAM" id="MobiDB-lite"/>
    </source>
</evidence>
<dbReference type="Pfam" id="PF00096">
    <property type="entry name" value="zf-C2H2"/>
    <property type="match status" value="1"/>
</dbReference>
<name>E2BQ74_HARSA</name>
<evidence type="ECO:0000259" key="3">
    <source>
        <dbReference type="PROSITE" id="PS50157"/>
    </source>
</evidence>
<keyword evidence="5" id="KW-1185">Reference proteome</keyword>
<dbReference type="InterPro" id="IPR036236">
    <property type="entry name" value="Znf_C2H2_sf"/>
</dbReference>
<dbReference type="PROSITE" id="PS00028">
    <property type="entry name" value="ZINC_FINGER_C2H2_1"/>
    <property type="match status" value="1"/>
</dbReference>
<evidence type="ECO:0000313" key="5">
    <source>
        <dbReference type="Proteomes" id="UP000008237"/>
    </source>
</evidence>
<keyword evidence="1" id="KW-0862">Zinc</keyword>
<proteinExistence type="predicted"/>
<dbReference type="GO" id="GO:0008270">
    <property type="term" value="F:zinc ion binding"/>
    <property type="evidence" value="ECO:0007669"/>
    <property type="project" value="UniProtKB-KW"/>
</dbReference>
<dbReference type="InParanoid" id="E2BQ74"/>
<dbReference type="STRING" id="610380.E2BQ74"/>
<reference evidence="4 5" key="1">
    <citation type="journal article" date="2010" name="Science">
        <title>Genomic comparison of the ants Camponotus floridanus and Harpegnathos saltator.</title>
        <authorList>
            <person name="Bonasio R."/>
            <person name="Zhang G."/>
            <person name="Ye C."/>
            <person name="Mutti N.S."/>
            <person name="Fang X."/>
            <person name="Qin N."/>
            <person name="Donahue G."/>
            <person name="Yang P."/>
            <person name="Li Q."/>
            <person name="Li C."/>
            <person name="Zhang P."/>
            <person name="Huang Z."/>
            <person name="Berger S.L."/>
            <person name="Reinberg D."/>
            <person name="Wang J."/>
            <person name="Liebig J."/>
        </authorList>
    </citation>
    <scope>NUCLEOTIDE SEQUENCE [LARGE SCALE GENOMIC DNA]</scope>
    <source>
        <strain evidence="4 5">R22 G/1</strain>
    </source>
</reference>
<feature type="region of interest" description="Disordered" evidence="2">
    <location>
        <begin position="1"/>
        <end position="20"/>
    </location>
</feature>
<feature type="compositionally biased region" description="Low complexity" evidence="2">
    <location>
        <begin position="139"/>
        <end position="158"/>
    </location>
</feature>
<dbReference type="PROSITE" id="PS50157">
    <property type="entry name" value="ZINC_FINGER_C2H2_2"/>
    <property type="match status" value="1"/>
</dbReference>
<dbReference type="Proteomes" id="UP000008237">
    <property type="component" value="Unassembled WGS sequence"/>
</dbReference>
<feature type="region of interest" description="Disordered" evidence="2">
    <location>
        <begin position="273"/>
        <end position="301"/>
    </location>
</feature>
<dbReference type="OrthoDB" id="5305647at2759"/>
<sequence>MEHMKHTHKDPNASGVATKRRTANHPCPVCGKHYVNEGSLRKHLACHPETSQLSTSLRMWPCSVCQAVFTHESGLLSHMEHMRMDPKHQFAAQYVLSRAAAERREREILASSSLGAGLGVLGSQSGGPQNLQQPPMCPSPSAHSDSSSGNGRLSSAGSEPGTGLLNNNNNNNNNNMASPGPSGNKLSEMLRAGSQPGSAQQYHDEMQSQQQRMAVMAAAVSAENSVSPKSFALPPSSPGEMSKAMFLLGLQNSVSPNLSPVDMASLAAAMRMGNNGDMSGGTQGSTGPQQQGVQASGPEQALRMHQAEALLRSQAEAALRLADTLSPDLGEALRLQEQRLEQALRLHGDPRALSFTLQHVVNQQSNQQP</sequence>
<dbReference type="Pfam" id="PF12874">
    <property type="entry name" value="zf-met"/>
    <property type="match status" value="1"/>
</dbReference>
<feature type="domain" description="C2H2-type" evidence="3">
    <location>
        <begin position="25"/>
        <end position="52"/>
    </location>
</feature>
<dbReference type="EMBL" id="GL449698">
    <property type="protein sequence ID" value="EFN82128.1"/>
    <property type="molecule type" value="Genomic_DNA"/>
</dbReference>
<protein>
    <recommendedName>
        <fullName evidence="3">C2H2-type domain-containing protein</fullName>
    </recommendedName>
</protein>
<gene>
    <name evidence="4" type="ORF">EAI_09524</name>
</gene>
<dbReference type="InterPro" id="IPR013087">
    <property type="entry name" value="Znf_C2H2_type"/>
</dbReference>
<dbReference type="AlphaFoldDB" id="E2BQ74"/>